<dbReference type="PROSITE" id="PS50294">
    <property type="entry name" value="WD_REPEATS_REGION"/>
    <property type="match status" value="1"/>
</dbReference>
<keyword evidence="1" id="KW-0853">WD repeat</keyword>
<dbReference type="Pfam" id="PF00400">
    <property type="entry name" value="WD40"/>
    <property type="match status" value="1"/>
</dbReference>
<reference evidence="4" key="1">
    <citation type="submission" date="2023-04" db="EMBL/GenBank/DDBJ databases">
        <title>Phytophthora lilii NBRC 32176.</title>
        <authorList>
            <person name="Ichikawa N."/>
            <person name="Sato H."/>
            <person name="Tonouchi N."/>
        </authorList>
    </citation>
    <scope>NUCLEOTIDE SEQUENCE</scope>
    <source>
        <strain evidence="4">NBRC 32176</strain>
    </source>
</reference>
<dbReference type="EMBL" id="BSXW01000167">
    <property type="protein sequence ID" value="GMF13697.1"/>
    <property type="molecule type" value="Genomic_DNA"/>
</dbReference>
<dbReference type="PROSITE" id="PS50082">
    <property type="entry name" value="WD_REPEATS_2"/>
    <property type="match status" value="1"/>
</dbReference>
<dbReference type="SMART" id="SM00320">
    <property type="entry name" value="WD40"/>
    <property type="match status" value="1"/>
</dbReference>
<dbReference type="InterPro" id="IPR015943">
    <property type="entry name" value="WD40/YVTN_repeat-like_dom_sf"/>
</dbReference>
<dbReference type="GO" id="GO:0030968">
    <property type="term" value="P:endoplasmic reticulum unfolded protein response"/>
    <property type="evidence" value="ECO:0007669"/>
    <property type="project" value="TreeGrafter"/>
</dbReference>
<dbReference type="SUPFAM" id="SSF50978">
    <property type="entry name" value="WD40 repeat-like"/>
    <property type="match status" value="1"/>
</dbReference>
<keyword evidence="3" id="KW-0732">Signal</keyword>
<dbReference type="InterPro" id="IPR001680">
    <property type="entry name" value="WD40_rpt"/>
</dbReference>
<dbReference type="Proteomes" id="UP001165083">
    <property type="component" value="Unassembled WGS sequence"/>
</dbReference>
<feature type="chain" id="PRO_5040938894" evidence="3">
    <location>
        <begin position="17"/>
        <end position="180"/>
    </location>
</feature>
<organism evidence="4 5">
    <name type="scientific">Phytophthora lilii</name>
    <dbReference type="NCBI Taxonomy" id="2077276"/>
    <lineage>
        <taxon>Eukaryota</taxon>
        <taxon>Sar</taxon>
        <taxon>Stramenopiles</taxon>
        <taxon>Oomycota</taxon>
        <taxon>Peronosporomycetes</taxon>
        <taxon>Peronosporales</taxon>
        <taxon>Peronosporaceae</taxon>
        <taxon>Phytophthora</taxon>
    </lineage>
</organism>
<dbReference type="Gene3D" id="2.130.10.10">
    <property type="entry name" value="YVTN repeat-like/Quinoprotein amine dehydrogenase"/>
    <property type="match status" value="1"/>
</dbReference>
<feature type="repeat" description="WD" evidence="1">
    <location>
        <begin position="91"/>
        <end position="122"/>
    </location>
</feature>
<dbReference type="InterPro" id="IPR036322">
    <property type="entry name" value="WD40_repeat_dom_sf"/>
</dbReference>
<dbReference type="PANTHER" id="PTHR44321:SF1">
    <property type="entry name" value="TRANSDUCIN BETA-LIKE PROTEIN 2"/>
    <property type="match status" value="1"/>
</dbReference>
<dbReference type="GO" id="GO:0005783">
    <property type="term" value="C:endoplasmic reticulum"/>
    <property type="evidence" value="ECO:0007669"/>
    <property type="project" value="TreeGrafter"/>
</dbReference>
<accession>A0A9W6TI13</accession>
<dbReference type="InterPro" id="IPR042410">
    <property type="entry name" value="WBSCR13"/>
</dbReference>
<dbReference type="AlphaFoldDB" id="A0A9W6TI13"/>
<evidence type="ECO:0000313" key="4">
    <source>
        <dbReference type="EMBL" id="GMF13697.1"/>
    </source>
</evidence>
<evidence type="ECO:0000256" key="2">
    <source>
        <dbReference type="SAM" id="MobiDB-lite"/>
    </source>
</evidence>
<proteinExistence type="predicted"/>
<keyword evidence="5" id="KW-1185">Reference proteome</keyword>
<protein>
    <submittedName>
        <fullName evidence="4">Unnamed protein product</fullName>
    </submittedName>
</protein>
<comment type="caution">
    <text evidence="4">The sequence shown here is derived from an EMBL/GenBank/DDBJ whole genome shotgun (WGS) entry which is preliminary data.</text>
</comment>
<gene>
    <name evidence="4" type="ORF">Plil01_000414600</name>
</gene>
<dbReference type="PANTHER" id="PTHR44321">
    <property type="entry name" value="TRANSDUCIN BETA-LIKE PROTEIN 2"/>
    <property type="match status" value="1"/>
</dbReference>
<evidence type="ECO:0000313" key="5">
    <source>
        <dbReference type="Proteomes" id="UP001165083"/>
    </source>
</evidence>
<name>A0A9W6TI13_9STRA</name>
<feature type="signal peptide" evidence="3">
    <location>
        <begin position="1"/>
        <end position="16"/>
    </location>
</feature>
<evidence type="ECO:0000256" key="1">
    <source>
        <dbReference type="PROSITE-ProRule" id="PRU00221"/>
    </source>
</evidence>
<evidence type="ECO:0000256" key="3">
    <source>
        <dbReference type="SAM" id="SignalP"/>
    </source>
</evidence>
<sequence>MELAWVLALLLVLAGAGYMYMQRQEEAKRQALKLQKEKEELARQQFHALNSKKTKAKAKKVDVTAEPKKKKKQAAASQDAANEHESILHVLKGHKYGITAAAYSPNGRFLATASSDRSVRLYFRDTIKDKNPKLHLINIEYDHATAMCFSSDGRSLVRTIAAGRFQTWLGLLTLVSCRCR</sequence>
<feature type="region of interest" description="Disordered" evidence="2">
    <location>
        <begin position="51"/>
        <end position="81"/>
    </location>
</feature>
<dbReference type="OrthoDB" id="346371at2759"/>